<feature type="non-terminal residue" evidence="1">
    <location>
        <position position="1"/>
    </location>
</feature>
<reference evidence="1 2" key="1">
    <citation type="journal article" date="2013" name="Curr. Biol.">
        <title>The Genome of the Foraminiferan Reticulomyxa filosa.</title>
        <authorList>
            <person name="Glockner G."/>
            <person name="Hulsmann N."/>
            <person name="Schleicher M."/>
            <person name="Noegel A.A."/>
            <person name="Eichinger L."/>
            <person name="Gallinger C."/>
            <person name="Pawlowski J."/>
            <person name="Sierra R."/>
            <person name="Euteneuer U."/>
            <person name="Pillet L."/>
            <person name="Moustafa A."/>
            <person name="Platzer M."/>
            <person name="Groth M."/>
            <person name="Szafranski K."/>
            <person name="Schliwa M."/>
        </authorList>
    </citation>
    <scope>NUCLEOTIDE SEQUENCE [LARGE SCALE GENOMIC DNA]</scope>
</reference>
<comment type="caution">
    <text evidence="1">The sequence shown here is derived from an EMBL/GenBank/DDBJ whole genome shotgun (WGS) entry which is preliminary data.</text>
</comment>
<evidence type="ECO:0008006" key="3">
    <source>
        <dbReference type="Google" id="ProtNLM"/>
    </source>
</evidence>
<dbReference type="AlphaFoldDB" id="X6LF72"/>
<keyword evidence="2" id="KW-1185">Reference proteome</keyword>
<sequence length="149" mass="17252">VIPALVESTTGNIAKTDKEKVEIYSEDTKEHYQLVEDEITSVIEMNRDEEMNCYPLWDEYHQMDITKEEIEALRYISSHKAQGPDNIHNQMIKNGGQALIDSLVVLFNWSFKIGYVPRLWKRANIVPITKPDRDHSICKTYRPISLLSG</sequence>
<name>X6LF72_RETFI</name>
<dbReference type="Proteomes" id="UP000023152">
    <property type="component" value="Unassembled WGS sequence"/>
</dbReference>
<evidence type="ECO:0000313" key="2">
    <source>
        <dbReference type="Proteomes" id="UP000023152"/>
    </source>
</evidence>
<dbReference type="PANTHER" id="PTHR19446">
    <property type="entry name" value="REVERSE TRANSCRIPTASES"/>
    <property type="match status" value="1"/>
</dbReference>
<evidence type="ECO:0000313" key="1">
    <source>
        <dbReference type="EMBL" id="ETO00648.1"/>
    </source>
</evidence>
<organism evidence="1 2">
    <name type="scientific">Reticulomyxa filosa</name>
    <dbReference type="NCBI Taxonomy" id="46433"/>
    <lineage>
        <taxon>Eukaryota</taxon>
        <taxon>Sar</taxon>
        <taxon>Rhizaria</taxon>
        <taxon>Retaria</taxon>
        <taxon>Foraminifera</taxon>
        <taxon>Monothalamids</taxon>
        <taxon>Reticulomyxidae</taxon>
        <taxon>Reticulomyxa</taxon>
    </lineage>
</organism>
<dbReference type="OrthoDB" id="8008316at2759"/>
<proteinExistence type="predicted"/>
<protein>
    <recommendedName>
        <fullName evidence="3">Reverse transcriptase domain-containing protein</fullName>
    </recommendedName>
</protein>
<accession>X6LF72</accession>
<feature type="non-terminal residue" evidence="1">
    <location>
        <position position="149"/>
    </location>
</feature>
<gene>
    <name evidence="1" type="ORF">RFI_36792</name>
</gene>
<dbReference type="EMBL" id="ASPP01040410">
    <property type="protein sequence ID" value="ETO00648.1"/>
    <property type="molecule type" value="Genomic_DNA"/>
</dbReference>